<reference evidence="1 2" key="1">
    <citation type="submission" date="2021-12" db="EMBL/GenBank/DDBJ databases">
        <title>Discovery of the Pendulisporaceae a myxobacterial family with distinct sporulation behavior and unique specialized metabolism.</title>
        <authorList>
            <person name="Garcia R."/>
            <person name="Popoff A."/>
            <person name="Bader C.D."/>
            <person name="Loehr J."/>
            <person name="Walesch S."/>
            <person name="Walt C."/>
            <person name="Boldt J."/>
            <person name="Bunk B."/>
            <person name="Haeckl F.J.F.P.J."/>
            <person name="Gunesch A.P."/>
            <person name="Birkelbach J."/>
            <person name="Nuebel U."/>
            <person name="Pietschmann T."/>
            <person name="Bach T."/>
            <person name="Mueller R."/>
        </authorList>
    </citation>
    <scope>NUCLEOTIDE SEQUENCE [LARGE SCALE GENOMIC DNA]</scope>
    <source>
        <strain evidence="1 2">MSr12523</strain>
    </source>
</reference>
<evidence type="ECO:0008006" key="3">
    <source>
        <dbReference type="Google" id="ProtNLM"/>
    </source>
</evidence>
<proteinExistence type="predicted"/>
<name>A0ABZ2KCP7_9BACT</name>
<evidence type="ECO:0000313" key="2">
    <source>
        <dbReference type="Proteomes" id="UP001379533"/>
    </source>
</evidence>
<accession>A0ABZ2KCP7</accession>
<dbReference type="RefSeq" id="WP_394845851.1">
    <property type="nucleotide sequence ID" value="NZ_CP089982.1"/>
</dbReference>
<keyword evidence="2" id="KW-1185">Reference proteome</keyword>
<dbReference type="EMBL" id="CP089982">
    <property type="protein sequence ID" value="WXA95242.1"/>
    <property type="molecule type" value="Genomic_DNA"/>
</dbReference>
<gene>
    <name evidence="1" type="ORF">LZC95_00110</name>
</gene>
<evidence type="ECO:0000313" key="1">
    <source>
        <dbReference type="EMBL" id="WXA95242.1"/>
    </source>
</evidence>
<protein>
    <recommendedName>
        <fullName evidence="3">VWFA domain-containing protein</fullName>
    </recommendedName>
</protein>
<dbReference type="Proteomes" id="UP001379533">
    <property type="component" value="Chromosome"/>
</dbReference>
<sequence>MSLSRGITALVGMGIAAVLLPACGGPMLAKDGTVIVGQKGAGGAAVVTPNGLEIHDNGDIPRRVVSRSPDDPWRAPIGFIVPRNGRFTLTSSPTLLATQGLGIAMRPSDTRVPSWGGEVLVRVDVIAPAAEGTARMGEQIALVLDGEGPDTRVLVETALGQMASRDRFAVIDARGPRLVLPAIPGSHQAIGNAAVAKRLSSEGRERRPRDLAGALRLATAAVEGKGTKRVVVLSDGGDAPRLTDAARVELEKMVAGGVIVSAISSSEKAKTGAVADIGMAGMGFVGIDKALDARQNAVRTAIPPSGDLRFEELSLHFEGSPSPSHVIEASGGDVLWKLDAGEVILGNIRAGEARTEVLRVSVPAWVPNEPFYFTVIAHYKEPGTGNERDLTARLPCIYDDNIERIAKSRHGDVIAYASALATLRRLDSAFFGDGVTNAGGIRALAELHARSMTLLARDTKDPAIHEQADVLNSLLRVAE</sequence>
<organism evidence="1 2">
    <name type="scientific">Pendulispora brunnea</name>
    <dbReference type="NCBI Taxonomy" id="2905690"/>
    <lineage>
        <taxon>Bacteria</taxon>
        <taxon>Pseudomonadati</taxon>
        <taxon>Myxococcota</taxon>
        <taxon>Myxococcia</taxon>
        <taxon>Myxococcales</taxon>
        <taxon>Sorangiineae</taxon>
        <taxon>Pendulisporaceae</taxon>
        <taxon>Pendulispora</taxon>
    </lineage>
</organism>